<dbReference type="PANTHER" id="PTHR11544">
    <property type="entry name" value="COLD SHOCK DOMAIN CONTAINING PROTEINS"/>
    <property type="match status" value="1"/>
</dbReference>
<evidence type="ECO:0000313" key="2">
    <source>
        <dbReference type="EMBL" id="KAK2091808.1"/>
    </source>
</evidence>
<protein>
    <submittedName>
        <fullName evidence="2">Y box binding protein 1</fullName>
    </submittedName>
</protein>
<dbReference type="PRINTS" id="PR00050">
    <property type="entry name" value="COLDSHOCK"/>
</dbReference>
<dbReference type="InterPro" id="IPR002059">
    <property type="entry name" value="CSP_DNA-bd"/>
</dbReference>
<dbReference type="Gene3D" id="2.40.50.140">
    <property type="entry name" value="Nucleic acid-binding proteins"/>
    <property type="match status" value="1"/>
</dbReference>
<accession>A0ABQ9U583</accession>
<dbReference type="EMBL" id="JASSZA010000016">
    <property type="protein sequence ID" value="KAK2091808.1"/>
    <property type="molecule type" value="Genomic_DNA"/>
</dbReference>
<dbReference type="Proteomes" id="UP001266305">
    <property type="component" value="Unassembled WGS sequence"/>
</dbReference>
<proteinExistence type="predicted"/>
<dbReference type="InterPro" id="IPR011129">
    <property type="entry name" value="CSD"/>
</dbReference>
<dbReference type="InterPro" id="IPR050181">
    <property type="entry name" value="Cold_shock_domain"/>
</dbReference>
<organism evidence="2 3">
    <name type="scientific">Saguinus oedipus</name>
    <name type="common">Cotton-top tamarin</name>
    <name type="synonym">Oedipomidas oedipus</name>
    <dbReference type="NCBI Taxonomy" id="9490"/>
    <lineage>
        <taxon>Eukaryota</taxon>
        <taxon>Metazoa</taxon>
        <taxon>Chordata</taxon>
        <taxon>Craniata</taxon>
        <taxon>Vertebrata</taxon>
        <taxon>Euteleostomi</taxon>
        <taxon>Mammalia</taxon>
        <taxon>Eutheria</taxon>
        <taxon>Euarchontoglires</taxon>
        <taxon>Primates</taxon>
        <taxon>Haplorrhini</taxon>
        <taxon>Platyrrhini</taxon>
        <taxon>Cebidae</taxon>
        <taxon>Callitrichinae</taxon>
        <taxon>Saguinus</taxon>
    </lineage>
</organism>
<sequence length="133" mass="15023">MHWSKSAAAVARVIPQVVPAGGDKIIDRKILGTVKWYNLRNKYDFIYGNDTKKDTLVHQNAIQKTNPRKYLRSVGHRETVEFDDVSAEKGEETANVTGPCGVQYKAENMQQTIIIIDADHVVFMQLPVELPEL</sequence>
<gene>
    <name evidence="2" type="primary">YBX1_8</name>
    <name evidence="2" type="ORF">P7K49_031092</name>
</gene>
<evidence type="ECO:0000313" key="3">
    <source>
        <dbReference type="Proteomes" id="UP001266305"/>
    </source>
</evidence>
<dbReference type="InterPro" id="IPR012340">
    <property type="entry name" value="NA-bd_OB-fold"/>
</dbReference>
<feature type="domain" description="CSD" evidence="1">
    <location>
        <begin position="29"/>
        <end position="98"/>
    </location>
</feature>
<dbReference type="Pfam" id="PF00313">
    <property type="entry name" value="CSD"/>
    <property type="match status" value="1"/>
</dbReference>
<dbReference type="PROSITE" id="PS51857">
    <property type="entry name" value="CSD_2"/>
    <property type="match status" value="1"/>
</dbReference>
<comment type="caution">
    <text evidence="2">The sequence shown here is derived from an EMBL/GenBank/DDBJ whole genome shotgun (WGS) entry which is preliminary data.</text>
</comment>
<reference evidence="2 3" key="1">
    <citation type="submission" date="2023-05" db="EMBL/GenBank/DDBJ databases">
        <title>B98-5 Cell Line De Novo Hybrid Assembly: An Optical Mapping Approach.</title>
        <authorList>
            <person name="Kananen K."/>
            <person name="Auerbach J.A."/>
            <person name="Kautto E."/>
            <person name="Blachly J.S."/>
        </authorList>
    </citation>
    <scope>NUCLEOTIDE SEQUENCE [LARGE SCALE GENOMIC DNA]</scope>
    <source>
        <strain evidence="2">B95-8</strain>
        <tissue evidence="2">Cell line</tissue>
    </source>
</reference>
<dbReference type="SUPFAM" id="SSF50249">
    <property type="entry name" value="Nucleic acid-binding proteins"/>
    <property type="match status" value="1"/>
</dbReference>
<name>A0ABQ9U583_SAGOE</name>
<keyword evidence="3" id="KW-1185">Reference proteome</keyword>
<dbReference type="SMART" id="SM00357">
    <property type="entry name" value="CSP"/>
    <property type="match status" value="1"/>
</dbReference>
<evidence type="ECO:0000259" key="1">
    <source>
        <dbReference type="PROSITE" id="PS51857"/>
    </source>
</evidence>